<evidence type="ECO:0000256" key="5">
    <source>
        <dbReference type="PROSITE-ProRule" id="PRU00782"/>
    </source>
</evidence>
<keyword evidence="2" id="KW-0067">ATP-binding</keyword>
<comment type="caution">
    <text evidence="5">Lacks conserved residue(s) required for the propagation of feature annotation.</text>
</comment>
<comment type="similarity">
    <text evidence="5">Belongs to the TRAFAC class myosin-kinesin ATPase superfamily. Myosin family.</text>
</comment>
<protein>
    <submittedName>
        <fullName evidence="7">Unconventional myosin-Ie</fullName>
    </submittedName>
</protein>
<keyword evidence="1" id="KW-0547">Nucleotide-binding</keyword>
<dbReference type="EMBL" id="VIIS01001967">
    <property type="protein sequence ID" value="KAF0290272.1"/>
    <property type="molecule type" value="Genomic_DNA"/>
</dbReference>
<evidence type="ECO:0000256" key="4">
    <source>
        <dbReference type="ARBA" id="ARBA00023175"/>
    </source>
</evidence>
<dbReference type="Proteomes" id="UP000440578">
    <property type="component" value="Unassembled WGS sequence"/>
</dbReference>
<dbReference type="Gene3D" id="3.40.850.10">
    <property type="entry name" value="Kinesin motor domain"/>
    <property type="match status" value="1"/>
</dbReference>
<accession>A0A6A4VIG5</accession>
<gene>
    <name evidence="7" type="primary">MYO1E_0</name>
    <name evidence="7" type="ORF">FJT64_011486</name>
</gene>
<evidence type="ECO:0000256" key="2">
    <source>
        <dbReference type="ARBA" id="ARBA00022840"/>
    </source>
</evidence>
<dbReference type="InterPro" id="IPR027417">
    <property type="entry name" value="P-loop_NTPase"/>
</dbReference>
<keyword evidence="3 5" id="KW-0518">Myosin</keyword>
<keyword evidence="4" id="KW-0505">Motor protein</keyword>
<feature type="domain" description="Myosin motor" evidence="6">
    <location>
        <begin position="43"/>
        <end position="81"/>
    </location>
</feature>
<evidence type="ECO:0000313" key="8">
    <source>
        <dbReference type="Proteomes" id="UP000440578"/>
    </source>
</evidence>
<dbReference type="GO" id="GO:0005524">
    <property type="term" value="F:ATP binding"/>
    <property type="evidence" value="ECO:0007669"/>
    <property type="project" value="UniProtKB-KW"/>
</dbReference>
<reference evidence="7 8" key="1">
    <citation type="submission" date="2019-07" db="EMBL/GenBank/DDBJ databases">
        <title>Draft genome assembly of a fouling barnacle, Amphibalanus amphitrite (Darwin, 1854): The first reference genome for Thecostraca.</title>
        <authorList>
            <person name="Kim W."/>
        </authorList>
    </citation>
    <scope>NUCLEOTIDE SEQUENCE [LARGE SCALE GENOMIC DNA]</scope>
    <source>
        <strain evidence="7">SNU_AA5</strain>
        <tissue evidence="7">Soma without cirri and trophi</tissue>
    </source>
</reference>
<dbReference type="InterPro" id="IPR036961">
    <property type="entry name" value="Kinesin_motor_dom_sf"/>
</dbReference>
<dbReference type="SUPFAM" id="SSF52540">
    <property type="entry name" value="P-loop containing nucleoside triphosphate hydrolases"/>
    <property type="match status" value="1"/>
</dbReference>
<evidence type="ECO:0000313" key="7">
    <source>
        <dbReference type="EMBL" id="KAF0290272.1"/>
    </source>
</evidence>
<keyword evidence="5" id="KW-0009">Actin-binding</keyword>
<dbReference type="InterPro" id="IPR001609">
    <property type="entry name" value="Myosin_head_motor_dom-like"/>
</dbReference>
<dbReference type="GO" id="GO:0003779">
    <property type="term" value="F:actin binding"/>
    <property type="evidence" value="ECO:0007669"/>
    <property type="project" value="UniProtKB-KW"/>
</dbReference>
<organism evidence="7 8">
    <name type="scientific">Amphibalanus amphitrite</name>
    <name type="common">Striped barnacle</name>
    <name type="synonym">Balanus amphitrite</name>
    <dbReference type="NCBI Taxonomy" id="1232801"/>
    <lineage>
        <taxon>Eukaryota</taxon>
        <taxon>Metazoa</taxon>
        <taxon>Ecdysozoa</taxon>
        <taxon>Arthropoda</taxon>
        <taxon>Crustacea</taxon>
        <taxon>Multicrustacea</taxon>
        <taxon>Cirripedia</taxon>
        <taxon>Thoracica</taxon>
        <taxon>Thoracicalcarea</taxon>
        <taxon>Balanomorpha</taxon>
        <taxon>Balanoidea</taxon>
        <taxon>Balanidae</taxon>
        <taxon>Amphibalaninae</taxon>
        <taxon>Amphibalanus</taxon>
    </lineage>
</organism>
<sequence length="81" mass="9372">MRRICTIEFESLWVGSARLRCAVGPAKYASDVYHWQSNDVKRSGVDDMVLLPRISEDAIVDNLKKRYSDDWIYVSFGSDRI</sequence>
<dbReference type="OrthoDB" id="6108017at2759"/>
<evidence type="ECO:0000259" key="6">
    <source>
        <dbReference type="PROSITE" id="PS51456"/>
    </source>
</evidence>
<dbReference type="AlphaFoldDB" id="A0A6A4VIG5"/>
<comment type="caution">
    <text evidence="7">The sequence shown here is derived from an EMBL/GenBank/DDBJ whole genome shotgun (WGS) entry which is preliminary data.</text>
</comment>
<name>A0A6A4VIG5_AMPAM</name>
<keyword evidence="8" id="KW-1185">Reference proteome</keyword>
<evidence type="ECO:0000256" key="3">
    <source>
        <dbReference type="ARBA" id="ARBA00023123"/>
    </source>
</evidence>
<dbReference type="GO" id="GO:0003774">
    <property type="term" value="F:cytoskeletal motor activity"/>
    <property type="evidence" value="ECO:0007669"/>
    <property type="project" value="InterPro"/>
</dbReference>
<proteinExistence type="inferred from homology"/>
<dbReference type="GO" id="GO:0016459">
    <property type="term" value="C:myosin complex"/>
    <property type="evidence" value="ECO:0007669"/>
    <property type="project" value="UniProtKB-KW"/>
</dbReference>
<dbReference type="PROSITE" id="PS51456">
    <property type="entry name" value="MYOSIN_MOTOR"/>
    <property type="match status" value="1"/>
</dbReference>
<evidence type="ECO:0000256" key="1">
    <source>
        <dbReference type="ARBA" id="ARBA00022741"/>
    </source>
</evidence>